<dbReference type="Proteomes" id="UP000799755">
    <property type="component" value="Unassembled WGS sequence"/>
</dbReference>
<proteinExistence type="predicted"/>
<dbReference type="EMBL" id="MU003535">
    <property type="protein sequence ID" value="KAF2464636.1"/>
    <property type="molecule type" value="Genomic_DNA"/>
</dbReference>
<keyword evidence="2" id="KW-1185">Reference proteome</keyword>
<evidence type="ECO:0000313" key="1">
    <source>
        <dbReference type="EMBL" id="KAF2464636.1"/>
    </source>
</evidence>
<protein>
    <submittedName>
        <fullName evidence="1">Uncharacterized protein</fullName>
    </submittedName>
</protein>
<sequence length="536" mass="59619">MLRSPVDLVLAACLSWAFCRYLNQLILEFKLFRKALLGYTPVLVENSDDDCNSMLATISSSSKIRLRELSARARGSLQLDFSRSSLPSMEIFSWTDSLYYTGADDSSKVQESSAHSANHVTNDIIGIPLVFGWTQDDGATNAGPAQLIQEENDLIPAIRGFAHALSQGDLSHLWSLYDVTGFSDGLNNYEATKDDNEPTVLVHFLRLSNFFLDLLFTCLSTDFGYEMKQQSPLAKNAQHPGVYMYVLNQCMLAPRWKGAGMPYLKISHGSNTKYIFSGLFLEGTSSENDQDLLKEFATAFINFANARNPNGAVQVIGGPYGTGPALLQGLNERLSSREDLSASRDVLSCKQHVKGFSWVTEMPSNVGSGEMQWGKELACIHGWNIVRTFCITIEVTAAPRLSVDDTKVAYATTGKGKYEEDKAFFVAVSSDLLSLLIGLGPIYIVQTVVRWLIHELRVPLTRLILLGGSYNFYHLSTHSFPFSSCQFRHAPRYEELEMTNAKQLVHRADQPDLSYSRAFPSLLRSFPASLHALSLY</sequence>
<gene>
    <name evidence="1" type="ORF">BDR25DRAFT_396681</name>
</gene>
<accession>A0ACB6QCK8</accession>
<name>A0ACB6QCK8_9PLEO</name>
<evidence type="ECO:0000313" key="2">
    <source>
        <dbReference type="Proteomes" id="UP000799755"/>
    </source>
</evidence>
<comment type="caution">
    <text evidence="1">The sequence shown here is derived from an EMBL/GenBank/DDBJ whole genome shotgun (WGS) entry which is preliminary data.</text>
</comment>
<reference evidence="1" key="1">
    <citation type="journal article" date="2020" name="Stud. Mycol.">
        <title>101 Dothideomycetes genomes: a test case for predicting lifestyles and emergence of pathogens.</title>
        <authorList>
            <person name="Haridas S."/>
            <person name="Albert R."/>
            <person name="Binder M."/>
            <person name="Bloem J."/>
            <person name="Labutti K."/>
            <person name="Salamov A."/>
            <person name="Andreopoulos B."/>
            <person name="Baker S."/>
            <person name="Barry K."/>
            <person name="Bills G."/>
            <person name="Bluhm B."/>
            <person name="Cannon C."/>
            <person name="Castanera R."/>
            <person name="Culley D."/>
            <person name="Daum C."/>
            <person name="Ezra D."/>
            <person name="Gonzalez J."/>
            <person name="Henrissat B."/>
            <person name="Kuo A."/>
            <person name="Liang C."/>
            <person name="Lipzen A."/>
            <person name="Lutzoni F."/>
            <person name="Magnuson J."/>
            <person name="Mondo S."/>
            <person name="Nolan M."/>
            <person name="Ohm R."/>
            <person name="Pangilinan J."/>
            <person name="Park H.-J."/>
            <person name="Ramirez L."/>
            <person name="Alfaro M."/>
            <person name="Sun H."/>
            <person name="Tritt A."/>
            <person name="Yoshinaga Y."/>
            <person name="Zwiers L.-H."/>
            <person name="Turgeon B."/>
            <person name="Goodwin S."/>
            <person name="Spatafora J."/>
            <person name="Crous P."/>
            <person name="Grigoriev I."/>
        </authorList>
    </citation>
    <scope>NUCLEOTIDE SEQUENCE</scope>
    <source>
        <strain evidence="1">ATCC 200398</strain>
    </source>
</reference>
<organism evidence="1 2">
    <name type="scientific">Lindgomyces ingoldianus</name>
    <dbReference type="NCBI Taxonomy" id="673940"/>
    <lineage>
        <taxon>Eukaryota</taxon>
        <taxon>Fungi</taxon>
        <taxon>Dikarya</taxon>
        <taxon>Ascomycota</taxon>
        <taxon>Pezizomycotina</taxon>
        <taxon>Dothideomycetes</taxon>
        <taxon>Pleosporomycetidae</taxon>
        <taxon>Pleosporales</taxon>
        <taxon>Lindgomycetaceae</taxon>
        <taxon>Lindgomyces</taxon>
    </lineage>
</organism>